<feature type="domain" description="DUF8010" evidence="1">
    <location>
        <begin position="11"/>
        <end position="92"/>
    </location>
</feature>
<evidence type="ECO:0000313" key="3">
    <source>
        <dbReference type="EMBL" id="WAX58146.1"/>
    </source>
</evidence>
<accession>A0ABY7K4W1</accession>
<gene>
    <name evidence="3" type="ORF">M6B22_05095</name>
</gene>
<evidence type="ECO:0000259" key="1">
    <source>
        <dbReference type="Pfam" id="PF26035"/>
    </source>
</evidence>
<keyword evidence="4" id="KW-1185">Reference proteome</keyword>
<dbReference type="Proteomes" id="UP001164693">
    <property type="component" value="Chromosome"/>
</dbReference>
<dbReference type="InterPro" id="IPR058323">
    <property type="entry name" value="DUF8010"/>
</dbReference>
<reference evidence="3" key="1">
    <citation type="submission" date="2022-05" db="EMBL/GenBank/DDBJ databases">
        <title>Jatrophihabitans sp. SB3-54 whole genome sequence.</title>
        <authorList>
            <person name="Suh M.K."/>
            <person name="Eom M.K."/>
            <person name="Kim J.S."/>
            <person name="Kim H.S."/>
            <person name="Do H.E."/>
            <person name="Shin Y.K."/>
            <person name="Lee J.-S."/>
        </authorList>
    </citation>
    <scope>NUCLEOTIDE SEQUENCE</scope>
    <source>
        <strain evidence="3">SB3-54</strain>
    </source>
</reference>
<evidence type="ECO:0000313" key="4">
    <source>
        <dbReference type="Proteomes" id="UP001164693"/>
    </source>
</evidence>
<dbReference type="RefSeq" id="WP_269444696.1">
    <property type="nucleotide sequence ID" value="NZ_CP097463.1"/>
</dbReference>
<feature type="domain" description="DUF8185" evidence="2">
    <location>
        <begin position="96"/>
        <end position="210"/>
    </location>
</feature>
<dbReference type="Pfam" id="PF26035">
    <property type="entry name" value="DUF8010"/>
    <property type="match status" value="1"/>
</dbReference>
<proteinExistence type="predicted"/>
<dbReference type="Pfam" id="PF26572">
    <property type="entry name" value="DUF8185"/>
    <property type="match status" value="1"/>
</dbReference>
<dbReference type="InterPro" id="IPR058498">
    <property type="entry name" value="DUF8185"/>
</dbReference>
<sequence>MIDTSPGLRDALAELVPLLRRAADLDPACLARLRHGDATTTLYVRLPFDVLVSRTLRTAPAEALDLTVHAAELLRWAEQASTPPAPRDAEWRAGLPPRAGWRRVDGVPDHVVRDLVRSGALALREAAEREGVPAARGRLPRAALADALLDAVVLTVTADGAPERAAITLRTLGALTRMGFLGRGSHANVDRAGRWTRVSGRYGSVYAEERGGLTVLR</sequence>
<organism evidence="3 4">
    <name type="scientific">Jatrophihabitans cynanchi</name>
    <dbReference type="NCBI Taxonomy" id="2944128"/>
    <lineage>
        <taxon>Bacteria</taxon>
        <taxon>Bacillati</taxon>
        <taxon>Actinomycetota</taxon>
        <taxon>Actinomycetes</taxon>
        <taxon>Jatrophihabitantales</taxon>
        <taxon>Jatrophihabitantaceae</taxon>
        <taxon>Jatrophihabitans</taxon>
    </lineage>
</organism>
<evidence type="ECO:0000259" key="2">
    <source>
        <dbReference type="Pfam" id="PF26572"/>
    </source>
</evidence>
<name>A0ABY7K4W1_9ACTN</name>
<protein>
    <submittedName>
        <fullName evidence="3">Uncharacterized protein</fullName>
    </submittedName>
</protein>
<dbReference type="EMBL" id="CP097463">
    <property type="protein sequence ID" value="WAX58146.1"/>
    <property type="molecule type" value="Genomic_DNA"/>
</dbReference>